<dbReference type="EC" id="3.4.19.12" evidence="3"/>
<dbReference type="PANTHER" id="PTHR24006">
    <property type="entry name" value="UBIQUITIN CARBOXYL-TERMINAL HYDROLASE"/>
    <property type="match status" value="1"/>
</dbReference>
<dbReference type="Pfam" id="PF00443">
    <property type="entry name" value="UCH"/>
    <property type="match status" value="1"/>
</dbReference>
<organism evidence="10 11">
    <name type="scientific">Bombardia bombarda</name>
    <dbReference type="NCBI Taxonomy" id="252184"/>
    <lineage>
        <taxon>Eukaryota</taxon>
        <taxon>Fungi</taxon>
        <taxon>Dikarya</taxon>
        <taxon>Ascomycota</taxon>
        <taxon>Pezizomycotina</taxon>
        <taxon>Sordariomycetes</taxon>
        <taxon>Sordariomycetidae</taxon>
        <taxon>Sordariales</taxon>
        <taxon>Lasiosphaeriaceae</taxon>
        <taxon>Bombardia</taxon>
    </lineage>
</organism>
<dbReference type="GO" id="GO:0005829">
    <property type="term" value="C:cytosol"/>
    <property type="evidence" value="ECO:0007669"/>
    <property type="project" value="TreeGrafter"/>
</dbReference>
<evidence type="ECO:0000256" key="4">
    <source>
        <dbReference type="ARBA" id="ARBA00022670"/>
    </source>
</evidence>
<dbReference type="InterPro" id="IPR001394">
    <property type="entry name" value="Peptidase_C19_UCH"/>
</dbReference>
<evidence type="ECO:0000313" key="10">
    <source>
        <dbReference type="EMBL" id="KAK0636263.1"/>
    </source>
</evidence>
<dbReference type="InterPro" id="IPR028889">
    <property type="entry name" value="USP"/>
</dbReference>
<keyword evidence="5" id="KW-0833">Ubl conjugation pathway</keyword>
<feature type="region of interest" description="Disordered" evidence="8">
    <location>
        <begin position="823"/>
        <end position="896"/>
    </location>
</feature>
<feature type="compositionally biased region" description="Polar residues" evidence="8">
    <location>
        <begin position="321"/>
        <end position="332"/>
    </location>
</feature>
<dbReference type="InterPro" id="IPR050164">
    <property type="entry name" value="Peptidase_C19"/>
</dbReference>
<reference evidence="10" key="1">
    <citation type="submission" date="2023-06" db="EMBL/GenBank/DDBJ databases">
        <title>Genome-scale phylogeny and comparative genomics of the fungal order Sordariales.</title>
        <authorList>
            <consortium name="Lawrence Berkeley National Laboratory"/>
            <person name="Hensen N."/>
            <person name="Bonometti L."/>
            <person name="Westerberg I."/>
            <person name="Brannstrom I.O."/>
            <person name="Guillou S."/>
            <person name="Cros-Aarteil S."/>
            <person name="Calhoun S."/>
            <person name="Haridas S."/>
            <person name="Kuo A."/>
            <person name="Mondo S."/>
            <person name="Pangilinan J."/>
            <person name="Riley R."/>
            <person name="LaButti K."/>
            <person name="Andreopoulos B."/>
            <person name="Lipzen A."/>
            <person name="Chen C."/>
            <person name="Yanf M."/>
            <person name="Daum C."/>
            <person name="Ng V."/>
            <person name="Clum A."/>
            <person name="Steindorff A."/>
            <person name="Ohm R."/>
            <person name="Martin F."/>
            <person name="Silar P."/>
            <person name="Natvig D."/>
            <person name="Lalanne C."/>
            <person name="Gautier V."/>
            <person name="Ament-velasquez S.L."/>
            <person name="Kruys A."/>
            <person name="Hutchinson M.I."/>
            <person name="Powell A.J."/>
            <person name="Barry K."/>
            <person name="Miller A.N."/>
            <person name="Grigoriev I.V."/>
            <person name="Debuchy R."/>
            <person name="Gladieux P."/>
            <person name="Thoren M.H."/>
            <person name="Johannesson H."/>
        </authorList>
    </citation>
    <scope>NUCLEOTIDE SEQUENCE</scope>
    <source>
        <strain evidence="10">SMH3391-2</strain>
    </source>
</reference>
<evidence type="ECO:0000256" key="3">
    <source>
        <dbReference type="ARBA" id="ARBA00012759"/>
    </source>
</evidence>
<evidence type="ECO:0000256" key="8">
    <source>
        <dbReference type="SAM" id="MobiDB-lite"/>
    </source>
</evidence>
<dbReference type="AlphaFoldDB" id="A0AA40CG43"/>
<evidence type="ECO:0000313" key="11">
    <source>
        <dbReference type="Proteomes" id="UP001174934"/>
    </source>
</evidence>
<keyword evidence="4" id="KW-0645">Protease</keyword>
<evidence type="ECO:0000256" key="6">
    <source>
        <dbReference type="ARBA" id="ARBA00022801"/>
    </source>
</evidence>
<dbReference type="GO" id="GO:0004843">
    <property type="term" value="F:cysteine-type deubiquitinase activity"/>
    <property type="evidence" value="ECO:0007669"/>
    <property type="project" value="UniProtKB-EC"/>
</dbReference>
<feature type="region of interest" description="Disordered" evidence="8">
    <location>
        <begin position="752"/>
        <end position="781"/>
    </location>
</feature>
<dbReference type="CDD" id="cd02670">
    <property type="entry name" value="Peptidase_C19N"/>
    <property type="match status" value="1"/>
</dbReference>
<dbReference type="PROSITE" id="PS50235">
    <property type="entry name" value="USP_3"/>
    <property type="match status" value="1"/>
</dbReference>
<keyword evidence="11" id="KW-1185">Reference proteome</keyword>
<keyword evidence="6 10" id="KW-0378">Hydrolase</keyword>
<protein>
    <recommendedName>
        <fullName evidence="3">ubiquitinyl hydrolase 1</fullName>
        <ecNumber evidence="3">3.4.19.12</ecNumber>
    </recommendedName>
</protein>
<feature type="compositionally biased region" description="Basic and acidic residues" evidence="8">
    <location>
        <begin position="13"/>
        <end position="33"/>
    </location>
</feature>
<comment type="similarity">
    <text evidence="2">Belongs to the peptidase C19 family.</text>
</comment>
<feature type="compositionally biased region" description="Basic residues" evidence="8">
    <location>
        <begin position="842"/>
        <end position="855"/>
    </location>
</feature>
<keyword evidence="7" id="KW-0788">Thiol protease</keyword>
<dbReference type="GO" id="GO:0005634">
    <property type="term" value="C:nucleus"/>
    <property type="evidence" value="ECO:0007669"/>
    <property type="project" value="UniProtKB-SubCell"/>
</dbReference>
<dbReference type="EMBL" id="JAULSR010000001">
    <property type="protein sequence ID" value="KAK0636263.1"/>
    <property type="molecule type" value="Genomic_DNA"/>
</dbReference>
<feature type="region of interest" description="Disordered" evidence="8">
    <location>
        <begin position="313"/>
        <end position="332"/>
    </location>
</feature>
<gene>
    <name evidence="10" type="ORF">B0T17DRAFT_613020</name>
</gene>
<dbReference type="PANTHER" id="PTHR24006:SF722">
    <property type="entry name" value="UBIQUITIN CARBOXYL-TERMINAL HYDROLASE 48"/>
    <property type="match status" value="1"/>
</dbReference>
<evidence type="ECO:0000256" key="1">
    <source>
        <dbReference type="ARBA" id="ARBA00000707"/>
    </source>
</evidence>
<evidence type="ECO:0000256" key="5">
    <source>
        <dbReference type="ARBA" id="ARBA00022786"/>
    </source>
</evidence>
<dbReference type="InterPro" id="IPR038765">
    <property type="entry name" value="Papain-like_cys_pep_sf"/>
</dbReference>
<feature type="domain" description="USP" evidence="9">
    <location>
        <begin position="128"/>
        <end position="578"/>
    </location>
</feature>
<accession>A0AA40CG43</accession>
<comment type="catalytic activity">
    <reaction evidence="1">
        <text>Thiol-dependent hydrolysis of ester, thioester, amide, peptide and isopeptide bonds formed by the C-terminal Gly of ubiquitin (a 76-residue protein attached to proteins as an intracellular targeting signal).</text>
        <dbReference type="EC" id="3.4.19.12"/>
    </reaction>
</comment>
<feature type="region of interest" description="Disordered" evidence="8">
    <location>
        <begin position="1"/>
        <end position="37"/>
    </location>
</feature>
<dbReference type="Gene3D" id="3.90.70.10">
    <property type="entry name" value="Cysteine proteinases"/>
    <property type="match status" value="2"/>
</dbReference>
<name>A0AA40CG43_9PEZI</name>
<evidence type="ECO:0000259" key="9">
    <source>
        <dbReference type="PROSITE" id="PS50235"/>
    </source>
</evidence>
<dbReference type="Proteomes" id="UP001174934">
    <property type="component" value="Unassembled WGS sequence"/>
</dbReference>
<sequence>MKAAVQIPKKFRSMRDRNSDSNHRRNKSSEPKGRALTSERWLSVFKSESDRQTQKEKVEEEKELAKIEDITRRLEELKYNGISEEIVRYALNSKFASGDPDKATDILKLQQQAWSGIIQPYNPNVPMVGAENRGAVTCYLDALLFAMFAKMGAFECMLKNDLKDEEQNKLAALLRLWVNMLRSGKLIHTDMTQHIQESLAACGWKDAERLEQQDTSEAFGFITETLQLPLFALQVDLFHQGQKDVDDHKVVHERLLNLAVPPDPEGKGIKLEDCLEEYFNNKVDVLRESLIEDKKSSSDQLGSGPKRTIRAVIPEEEDEAQGSSEQSENPQLQRRWTTIPNSLVEYPIPPTMPALRHRSTSIIQRIVVHEDGQTEDIEETEDQSLISRGKRAGSTVVKAVTIPAWQFFRLIPWHATTNTEPKSDVEVARHFNQRPVLGICLKRYTMTEQGIPRRHNTLIDIPDSLRLPHFMMADELAATNGDQQDSVDGLAQEYKLVLQSVVCHRGDSLHSGHYVAFARVAPKLLTDNRRHDLDPPPDYEEAQWAKFDDLAEDRVVYVDDIKQSLREEMPYLLFYQIVPMVDVAAPSTDGSAVEDPPSYNEMNNTGAAVFMAPDTPGPVMSEYVAVGGGGATTDGSNSRRASDYFDFVTVGTGSMTGGPSIRLSSELEPEQESRLSFDDDPYSIVHLRTGNGGAATDYSRRASVALSEANTAVTSAAGSMSAVGLVTTSAEPSPAVTPSEDTSTAARLSRAAAKFTGKTTGSGGGGEKTKSSRPSSQAGEGRISITMSRLGFARASRDPLPAVVVPTVNGVEELEEQAVVVEEENADGGSGGGGEGEEKQHRLLHYHKKDRTKSKSKGEKDDKEKGGDGKGKKDKDKEGSGGGRHGPEPDRECAVM</sequence>
<dbReference type="GO" id="GO:0006508">
    <property type="term" value="P:proteolysis"/>
    <property type="evidence" value="ECO:0007669"/>
    <property type="project" value="UniProtKB-KW"/>
</dbReference>
<comment type="caution">
    <text evidence="10">The sequence shown here is derived from an EMBL/GenBank/DDBJ whole genome shotgun (WGS) entry which is preliminary data.</text>
</comment>
<feature type="compositionally biased region" description="Basic and acidic residues" evidence="8">
    <location>
        <begin position="856"/>
        <end position="896"/>
    </location>
</feature>
<dbReference type="SUPFAM" id="SSF54001">
    <property type="entry name" value="Cysteine proteinases"/>
    <property type="match status" value="1"/>
</dbReference>
<proteinExistence type="inferred from homology"/>
<evidence type="ECO:0000256" key="2">
    <source>
        <dbReference type="ARBA" id="ARBA00009085"/>
    </source>
</evidence>
<dbReference type="GO" id="GO:0016579">
    <property type="term" value="P:protein deubiquitination"/>
    <property type="evidence" value="ECO:0007669"/>
    <property type="project" value="InterPro"/>
</dbReference>
<evidence type="ECO:0000256" key="7">
    <source>
        <dbReference type="ARBA" id="ARBA00022807"/>
    </source>
</evidence>